<dbReference type="Proteomes" id="UP000018445">
    <property type="component" value="Unassembled WGS sequence"/>
</dbReference>
<accession>N8ZZ44</accession>
<keyword evidence="1" id="KW-0472">Membrane</keyword>
<proteinExistence type="predicted"/>
<keyword evidence="1" id="KW-0812">Transmembrane</keyword>
<protein>
    <submittedName>
        <fullName evidence="2">Uncharacterized protein</fullName>
    </submittedName>
</protein>
<organism evidence="2 3">
    <name type="scientific">Acinetobacter venetianus (strain ATCC 31012 / DSM 23050 / BCRC 14357 / CCUG 45561 / CIP 110063 / KCTC 2702 / LMG 19082 / RAG-1)</name>
    <dbReference type="NCBI Taxonomy" id="1191460"/>
    <lineage>
        <taxon>Bacteria</taxon>
        <taxon>Pseudomonadati</taxon>
        <taxon>Pseudomonadota</taxon>
        <taxon>Gammaproteobacteria</taxon>
        <taxon>Moraxellales</taxon>
        <taxon>Moraxellaceae</taxon>
        <taxon>Acinetobacter</taxon>
    </lineage>
</organism>
<feature type="transmembrane region" description="Helical" evidence="1">
    <location>
        <begin position="12"/>
        <end position="30"/>
    </location>
</feature>
<dbReference type="AlphaFoldDB" id="N8ZZ44"/>
<comment type="caution">
    <text evidence="2">The sequence shown here is derived from an EMBL/GenBank/DDBJ whole genome shotgun (WGS) entry which is preliminary data.</text>
</comment>
<evidence type="ECO:0000313" key="2">
    <source>
        <dbReference type="EMBL" id="ENV36800.1"/>
    </source>
</evidence>
<dbReference type="GeneID" id="58195203"/>
<evidence type="ECO:0000313" key="3">
    <source>
        <dbReference type="Proteomes" id="UP000018445"/>
    </source>
</evidence>
<dbReference type="EMBL" id="APPO01000015">
    <property type="protein sequence ID" value="ENV36800.1"/>
    <property type="molecule type" value="Genomic_DNA"/>
</dbReference>
<gene>
    <name evidence="2" type="ORF">F959_02351</name>
</gene>
<evidence type="ECO:0000256" key="1">
    <source>
        <dbReference type="SAM" id="Phobius"/>
    </source>
</evidence>
<reference evidence="2 3" key="1">
    <citation type="submission" date="2013-02" db="EMBL/GenBank/DDBJ databases">
        <title>The Genome Sequence of Acinetobacter venetianus CIP 110063.</title>
        <authorList>
            <consortium name="The Broad Institute Genome Sequencing Platform"/>
            <consortium name="The Broad Institute Genome Sequencing Center for Infectious Disease"/>
            <person name="Cerqueira G."/>
            <person name="Feldgarden M."/>
            <person name="Courvalin P."/>
            <person name="Perichon B."/>
            <person name="Grillot-Courvalin C."/>
            <person name="Clermont D."/>
            <person name="Rocha E."/>
            <person name="Yoon E.-J."/>
            <person name="Nemec A."/>
            <person name="Walker B."/>
            <person name="Young S.K."/>
            <person name="Zeng Q."/>
            <person name="Gargeya S."/>
            <person name="Fitzgerald M."/>
            <person name="Haas B."/>
            <person name="Abouelleil A."/>
            <person name="Alvarado L."/>
            <person name="Arachchi H.M."/>
            <person name="Berlin A.M."/>
            <person name="Chapman S.B."/>
            <person name="Dewar J."/>
            <person name="Goldberg J."/>
            <person name="Griggs A."/>
            <person name="Gujja S."/>
            <person name="Hansen M."/>
            <person name="Howarth C."/>
            <person name="Imamovic A."/>
            <person name="Larimer J."/>
            <person name="McCowan C."/>
            <person name="Murphy C."/>
            <person name="Neiman D."/>
            <person name="Pearson M."/>
            <person name="Priest M."/>
            <person name="Roberts A."/>
            <person name="Saif S."/>
            <person name="Shea T."/>
            <person name="Sisk P."/>
            <person name="Sykes S."/>
            <person name="Wortman J."/>
            <person name="Nusbaum C."/>
            <person name="Birren B."/>
        </authorList>
    </citation>
    <scope>NUCLEOTIDE SEQUENCE [LARGE SCALE GENOMIC DNA]</scope>
    <source>
        <strain evidence="3">ATCC 31012 / DSM 23050 / BCRC 14357 / CCUG 45561 / CIP 110063 / KCTC 2702 / LMG 19082 / RAG-1</strain>
    </source>
</reference>
<sequence>MESRKRALKLYTYAFLFVVFVVVPLFLLGAHYQLGFLIQIAGVLFAIACFVSFFAIVKSWIAWIKEMF</sequence>
<keyword evidence="1" id="KW-1133">Transmembrane helix</keyword>
<dbReference type="PATRIC" id="fig|1191460.12.peg.2350"/>
<feature type="transmembrane region" description="Helical" evidence="1">
    <location>
        <begin position="36"/>
        <end position="57"/>
    </location>
</feature>
<keyword evidence="3" id="KW-1185">Reference proteome</keyword>
<name>N8ZZ44_ACIVR</name>
<dbReference type="HOGENOM" id="CLU_2784506_0_0_6"/>
<dbReference type="RefSeq" id="WP_004880378.1">
    <property type="nucleotide sequence ID" value="NZ_AKIQ01000071.1"/>
</dbReference>